<evidence type="ECO:0000256" key="11">
    <source>
        <dbReference type="ARBA" id="ARBA00048988"/>
    </source>
</evidence>
<dbReference type="PROSITE" id="PS51192">
    <property type="entry name" value="HELICASE_ATP_BIND_1"/>
    <property type="match status" value="1"/>
</dbReference>
<evidence type="ECO:0000313" key="15">
    <source>
        <dbReference type="EMBL" id="KRM90691.1"/>
    </source>
</evidence>
<evidence type="ECO:0000256" key="3">
    <source>
        <dbReference type="ARBA" id="ARBA00022723"/>
    </source>
</evidence>
<proteinExistence type="inferred from homology"/>
<dbReference type="PANTHER" id="PTHR30580:SF0">
    <property type="entry name" value="PRIMOSOMAL PROTEIN N"/>
    <property type="match status" value="1"/>
</dbReference>
<dbReference type="GO" id="GO:0008270">
    <property type="term" value="F:zinc ion binding"/>
    <property type="evidence" value="ECO:0007669"/>
    <property type="project" value="UniProtKB-UniRule"/>
</dbReference>
<dbReference type="STRING" id="1423729.FC80_GL000681"/>
<evidence type="ECO:0000256" key="7">
    <source>
        <dbReference type="ARBA" id="ARBA00022833"/>
    </source>
</evidence>
<gene>
    <name evidence="12" type="primary">priA</name>
    <name evidence="15" type="ORF">FC80_GL000681</name>
</gene>
<dbReference type="InterPro" id="IPR041236">
    <property type="entry name" value="PriA_C"/>
</dbReference>
<dbReference type="InterPro" id="IPR041222">
    <property type="entry name" value="PriA_3primeBD"/>
</dbReference>
<comment type="caution">
    <text evidence="15">The sequence shown here is derived from an EMBL/GenBank/DDBJ whole genome shotgun (WGS) entry which is preliminary data.</text>
</comment>
<dbReference type="InterPro" id="IPR042115">
    <property type="entry name" value="PriA_3primeBD_sf"/>
</dbReference>
<dbReference type="EMBL" id="AYZE01000014">
    <property type="protein sequence ID" value="KRM90691.1"/>
    <property type="molecule type" value="Genomic_DNA"/>
</dbReference>
<keyword evidence="6 12" id="KW-0347">Helicase</keyword>
<feature type="binding site" evidence="12">
    <location>
        <position position="529"/>
    </location>
    <ligand>
        <name>Zn(2+)</name>
        <dbReference type="ChEBI" id="CHEBI:29105"/>
        <label>2</label>
    </ligand>
</feature>
<organism evidence="15 16">
    <name type="scientific">Liquorilactobacillus cacaonum DSM 21116</name>
    <dbReference type="NCBI Taxonomy" id="1423729"/>
    <lineage>
        <taxon>Bacteria</taxon>
        <taxon>Bacillati</taxon>
        <taxon>Bacillota</taxon>
        <taxon>Bacilli</taxon>
        <taxon>Lactobacillales</taxon>
        <taxon>Lactobacillaceae</taxon>
        <taxon>Liquorilactobacillus</taxon>
    </lineage>
</organism>
<dbReference type="Proteomes" id="UP000051131">
    <property type="component" value="Unassembled WGS sequence"/>
</dbReference>
<evidence type="ECO:0000256" key="12">
    <source>
        <dbReference type="HAMAP-Rule" id="MF_00983"/>
    </source>
</evidence>
<feature type="binding site" evidence="12">
    <location>
        <position position="539"/>
    </location>
    <ligand>
        <name>Zn(2+)</name>
        <dbReference type="ChEBI" id="CHEBI:29105"/>
        <label>1</label>
    </ligand>
</feature>
<evidence type="ECO:0000256" key="5">
    <source>
        <dbReference type="ARBA" id="ARBA00022801"/>
    </source>
</evidence>
<dbReference type="GO" id="GO:0016887">
    <property type="term" value="F:ATP hydrolysis activity"/>
    <property type="evidence" value="ECO:0007669"/>
    <property type="project" value="RHEA"/>
</dbReference>
<comment type="subunit">
    <text evidence="12">Component of the replication restart primosome.</text>
</comment>
<dbReference type="GO" id="GO:0006310">
    <property type="term" value="P:DNA recombination"/>
    <property type="evidence" value="ECO:0007669"/>
    <property type="project" value="InterPro"/>
</dbReference>
<name>A0A0R2CSQ4_9LACO</name>
<dbReference type="SUPFAM" id="SSF52540">
    <property type="entry name" value="P-loop containing nucleoside triphosphate hydrolases"/>
    <property type="match status" value="2"/>
</dbReference>
<dbReference type="PANTHER" id="PTHR30580">
    <property type="entry name" value="PRIMOSOMAL PROTEIN N"/>
    <property type="match status" value="1"/>
</dbReference>
<evidence type="ECO:0000256" key="4">
    <source>
        <dbReference type="ARBA" id="ARBA00022741"/>
    </source>
</evidence>
<comment type="catalytic activity">
    <reaction evidence="11 12">
        <text>ATP + H2O = ADP + phosphate + H(+)</text>
        <dbReference type="Rhea" id="RHEA:13065"/>
        <dbReference type="ChEBI" id="CHEBI:15377"/>
        <dbReference type="ChEBI" id="CHEBI:15378"/>
        <dbReference type="ChEBI" id="CHEBI:30616"/>
        <dbReference type="ChEBI" id="CHEBI:43474"/>
        <dbReference type="ChEBI" id="CHEBI:456216"/>
        <dbReference type="EC" id="5.6.2.4"/>
    </reaction>
</comment>
<dbReference type="InterPro" id="IPR027417">
    <property type="entry name" value="P-loop_NTPase"/>
</dbReference>
<feature type="binding site" evidence="12">
    <location>
        <position position="508"/>
    </location>
    <ligand>
        <name>Zn(2+)</name>
        <dbReference type="ChEBI" id="CHEBI:29105"/>
        <label>2</label>
    </ligand>
</feature>
<evidence type="ECO:0000256" key="6">
    <source>
        <dbReference type="ARBA" id="ARBA00022806"/>
    </source>
</evidence>
<sequence>MQTDRPFIYQIPTKFEKLIQVGMRVNVPFGKGNRLIQGFVINLKEDTDYSGKTKEIVTLVDVEPILSKELMLLAKWMAHENYAFLISCLQVMLPSAMRAKYYKRLVLVDNEVDPIIKNYFSKGNSRILEETNTDPMLFKKLMGARNAGKIRIEYVIKEGLSEKKVQVILNKLTKESYHKEKEKLRSNAVSLNKLIDFLVDLKDKQLEQVVVEKKLGITSSVIKKAELKKWLTRKIIVKKRNPYQQYDFVETKPKKLTAMQEEVVDKINSMIRDNKAMTFLLEGVTGSGKTEVYLQAMAQALKNNQTALMLVPEIALTPQMVKNVVGRFGSKVALLHSGLSEGERLDEWHRIQSGDAQVVVGARSAVFAPLKNIGIIVIDEEHETSYKQEKMPRYHAREVAKWRAKMNNCPLILGSATPSLETRARAKKGVYEWLHLSERINKMPLPEVRLIDMRVATKKIDENVDFSLELRKEIQIRLKKNEQIILMLNRRGYSSFMMCRDCGEVLQCPNCDISLTLHLDSHSMKCHYCGHEERIPQKCPNCGSKKIRYYGTGTQKVEQELQNLFPEVRILRMDVDTTRKKGAHAKFLKQFGDKKADILLGTQMIAKGLDFPDVTLVGVLNADTALGLADFRASERTFQLLTQVSGRAGRAQKEGKVIIQTFNPEHYALQLAKKQNYEEFFIKEMLVRHQNGYPPYFYTIQVTANAKEEGVAAKKIYQIYAELKAALSAESIILGPTPKAVLRINNQFYYQLIIKYKNEPMLDRALNNILQKSQKDEQQGILISIDKEPLNFI</sequence>
<dbReference type="GO" id="GO:0003677">
    <property type="term" value="F:DNA binding"/>
    <property type="evidence" value="ECO:0007669"/>
    <property type="project" value="UniProtKB-UniRule"/>
</dbReference>
<protein>
    <recommendedName>
        <fullName evidence="12">Replication restart protein PriA</fullName>
    </recommendedName>
    <alternativeName>
        <fullName evidence="12">ATP-dependent DNA helicase PriA</fullName>
        <ecNumber evidence="12">5.6.2.4</ecNumber>
    </alternativeName>
    <alternativeName>
        <fullName evidence="12">DNA 3'-5' helicase PriA</fullName>
    </alternativeName>
</protein>
<dbReference type="InterPro" id="IPR005259">
    <property type="entry name" value="PriA"/>
</dbReference>
<dbReference type="GO" id="GO:0006302">
    <property type="term" value="P:double-strand break repair"/>
    <property type="evidence" value="ECO:0007669"/>
    <property type="project" value="InterPro"/>
</dbReference>
<dbReference type="AlphaFoldDB" id="A0A0R2CSQ4"/>
<dbReference type="Pfam" id="PF17764">
    <property type="entry name" value="PriA_3primeBD"/>
    <property type="match status" value="1"/>
</dbReference>
<dbReference type="CDD" id="cd18804">
    <property type="entry name" value="SF2_C_priA"/>
    <property type="match status" value="1"/>
</dbReference>
<keyword evidence="7 12" id="KW-0862">Zinc</keyword>
<feature type="binding site" evidence="12">
    <location>
        <position position="511"/>
    </location>
    <ligand>
        <name>Zn(2+)</name>
        <dbReference type="ChEBI" id="CHEBI:29105"/>
        <label>2</label>
    </ligand>
</feature>
<keyword evidence="10 12" id="KW-0413">Isomerase</keyword>
<dbReference type="InterPro" id="IPR001650">
    <property type="entry name" value="Helicase_C-like"/>
</dbReference>
<dbReference type="SMART" id="SM00490">
    <property type="entry name" value="HELICc"/>
    <property type="match status" value="1"/>
</dbReference>
<evidence type="ECO:0000313" key="16">
    <source>
        <dbReference type="Proteomes" id="UP000051131"/>
    </source>
</evidence>
<dbReference type="InterPro" id="IPR011545">
    <property type="entry name" value="DEAD/DEAH_box_helicase_dom"/>
</dbReference>
<dbReference type="PROSITE" id="PS51194">
    <property type="entry name" value="HELICASE_CTER"/>
    <property type="match status" value="1"/>
</dbReference>
<dbReference type="PATRIC" id="fig|1423729.3.peg.689"/>
<reference evidence="15 16" key="1">
    <citation type="journal article" date="2015" name="Genome Announc.">
        <title>Expanding the biotechnology potential of lactobacilli through comparative genomics of 213 strains and associated genera.</title>
        <authorList>
            <person name="Sun Z."/>
            <person name="Harris H.M."/>
            <person name="McCann A."/>
            <person name="Guo C."/>
            <person name="Argimon S."/>
            <person name="Zhang W."/>
            <person name="Yang X."/>
            <person name="Jeffery I.B."/>
            <person name="Cooney J.C."/>
            <person name="Kagawa T.F."/>
            <person name="Liu W."/>
            <person name="Song Y."/>
            <person name="Salvetti E."/>
            <person name="Wrobel A."/>
            <person name="Rasinkangas P."/>
            <person name="Parkhill J."/>
            <person name="Rea M.C."/>
            <person name="O'Sullivan O."/>
            <person name="Ritari J."/>
            <person name="Douillard F.P."/>
            <person name="Paul Ross R."/>
            <person name="Yang R."/>
            <person name="Briner A.E."/>
            <person name="Felis G.E."/>
            <person name="de Vos W.M."/>
            <person name="Barrangou R."/>
            <person name="Klaenhammer T.R."/>
            <person name="Caufield P.W."/>
            <person name="Cui Y."/>
            <person name="Zhang H."/>
            <person name="O'Toole P.W."/>
        </authorList>
    </citation>
    <scope>NUCLEOTIDE SEQUENCE [LARGE SCALE GENOMIC DNA]</scope>
    <source>
        <strain evidence="15 16">DSM 21116</strain>
    </source>
</reference>
<evidence type="ECO:0000256" key="1">
    <source>
        <dbReference type="ARBA" id="ARBA00022515"/>
    </source>
</evidence>
<feature type="binding site" evidence="12">
    <location>
        <position position="542"/>
    </location>
    <ligand>
        <name>Zn(2+)</name>
        <dbReference type="ChEBI" id="CHEBI:29105"/>
        <label>1</label>
    </ligand>
</feature>
<keyword evidence="4 12" id="KW-0547">Nucleotide-binding</keyword>
<dbReference type="Pfam" id="PF00270">
    <property type="entry name" value="DEAD"/>
    <property type="match status" value="1"/>
</dbReference>
<dbReference type="GO" id="GO:0006269">
    <property type="term" value="P:DNA replication, synthesis of primer"/>
    <property type="evidence" value="ECO:0007669"/>
    <property type="project" value="UniProtKB-KW"/>
</dbReference>
<dbReference type="FunFam" id="3.40.50.300:FF:000489">
    <property type="entry name" value="Primosome assembly protein PriA"/>
    <property type="match status" value="1"/>
</dbReference>
<keyword evidence="9 12" id="KW-0238">DNA-binding</keyword>
<dbReference type="Gene3D" id="3.40.50.300">
    <property type="entry name" value="P-loop containing nucleotide triphosphate hydrolases"/>
    <property type="match status" value="2"/>
</dbReference>
<evidence type="ECO:0000259" key="14">
    <source>
        <dbReference type="PROSITE" id="PS51194"/>
    </source>
</evidence>
<dbReference type="Pfam" id="PF18074">
    <property type="entry name" value="PriA_C"/>
    <property type="match status" value="1"/>
</dbReference>
<evidence type="ECO:0000256" key="9">
    <source>
        <dbReference type="ARBA" id="ARBA00023125"/>
    </source>
</evidence>
<dbReference type="CDD" id="cd17929">
    <property type="entry name" value="DEXHc_priA"/>
    <property type="match status" value="1"/>
</dbReference>
<comment type="catalytic activity">
    <reaction evidence="12">
        <text>Couples ATP hydrolysis with the unwinding of duplex DNA by translocating in the 3'-5' direction.</text>
        <dbReference type="EC" id="5.6.2.4"/>
    </reaction>
</comment>
<dbReference type="GO" id="GO:0005524">
    <property type="term" value="F:ATP binding"/>
    <property type="evidence" value="ECO:0007669"/>
    <property type="project" value="UniProtKB-UniRule"/>
</dbReference>
<dbReference type="InterPro" id="IPR014001">
    <property type="entry name" value="Helicase_ATP-bd"/>
</dbReference>
<dbReference type="GO" id="GO:1990077">
    <property type="term" value="C:primosome complex"/>
    <property type="evidence" value="ECO:0007669"/>
    <property type="project" value="UniProtKB-UniRule"/>
</dbReference>
<feature type="binding site" evidence="12">
    <location>
        <position position="499"/>
    </location>
    <ligand>
        <name>Zn(2+)</name>
        <dbReference type="ChEBI" id="CHEBI:29105"/>
        <label>1</label>
    </ligand>
</feature>
<dbReference type="Pfam" id="PF00271">
    <property type="entry name" value="Helicase_C"/>
    <property type="match status" value="1"/>
</dbReference>
<keyword evidence="3 12" id="KW-0479">Metal-binding</keyword>
<comment type="function">
    <text evidence="12">Initiates the restart of stalled replication forks, which reloads the replicative helicase on sites other than the origin of replication. Recognizes and binds to abandoned replication forks and remodels them to uncover a helicase loading site. Promotes assembly of the primosome at these replication forks.</text>
</comment>
<comment type="similarity">
    <text evidence="12">Belongs to the helicase family. PriA subfamily.</text>
</comment>
<dbReference type="GO" id="GO:0043138">
    <property type="term" value="F:3'-5' DNA helicase activity"/>
    <property type="evidence" value="ECO:0007669"/>
    <property type="project" value="UniProtKB-EC"/>
</dbReference>
<comment type="cofactor">
    <cofactor evidence="12">
        <name>Zn(2+)</name>
        <dbReference type="ChEBI" id="CHEBI:29105"/>
    </cofactor>
    <text evidence="12">Binds 2 zinc ions per subunit.</text>
</comment>
<feature type="binding site" evidence="12">
    <location>
        <position position="502"/>
    </location>
    <ligand>
        <name>Zn(2+)</name>
        <dbReference type="ChEBI" id="CHEBI:29105"/>
        <label>1</label>
    </ligand>
</feature>
<feature type="domain" description="Helicase ATP-binding" evidence="13">
    <location>
        <begin position="270"/>
        <end position="436"/>
    </location>
</feature>
<keyword evidence="5 12" id="KW-0378">Hydrolase</keyword>
<keyword evidence="2 12" id="KW-0235">DNA replication</keyword>
<dbReference type="Gene3D" id="3.40.1440.60">
    <property type="entry name" value="PriA, 3(prime) DNA-binding domain"/>
    <property type="match status" value="1"/>
</dbReference>
<dbReference type="SMART" id="SM00487">
    <property type="entry name" value="DEXDc"/>
    <property type="match status" value="1"/>
</dbReference>
<dbReference type="HAMAP" id="MF_00983">
    <property type="entry name" value="PriA"/>
    <property type="match status" value="1"/>
</dbReference>
<feature type="binding site" evidence="12">
    <location>
        <position position="526"/>
    </location>
    <ligand>
        <name>Zn(2+)</name>
        <dbReference type="ChEBI" id="CHEBI:29105"/>
        <label>2</label>
    </ligand>
</feature>
<dbReference type="Pfam" id="PF18319">
    <property type="entry name" value="Zn_ribbon_PriA"/>
    <property type="match status" value="1"/>
</dbReference>
<dbReference type="NCBIfam" id="NF004066">
    <property type="entry name" value="PRK05580.1-3"/>
    <property type="match status" value="1"/>
</dbReference>
<dbReference type="FunFam" id="3.40.1440.60:FF:000001">
    <property type="entry name" value="Primosomal protein N"/>
    <property type="match status" value="1"/>
</dbReference>
<keyword evidence="8 12" id="KW-0067">ATP-binding</keyword>
<evidence type="ECO:0000259" key="13">
    <source>
        <dbReference type="PROSITE" id="PS51192"/>
    </source>
</evidence>
<keyword evidence="16" id="KW-1185">Reference proteome</keyword>
<dbReference type="EC" id="5.6.2.4" evidence="12"/>
<dbReference type="InterPro" id="IPR040498">
    <property type="entry name" value="PriA_CRR"/>
</dbReference>
<evidence type="ECO:0000256" key="2">
    <source>
        <dbReference type="ARBA" id="ARBA00022705"/>
    </source>
</evidence>
<feature type="domain" description="Helicase C-terminal" evidence="14">
    <location>
        <begin position="534"/>
        <end position="688"/>
    </location>
</feature>
<dbReference type="NCBIfam" id="TIGR00595">
    <property type="entry name" value="priA"/>
    <property type="match status" value="1"/>
</dbReference>
<keyword evidence="1 12" id="KW-0639">Primosome</keyword>
<accession>A0A0R2CSQ4</accession>
<evidence type="ECO:0000256" key="8">
    <source>
        <dbReference type="ARBA" id="ARBA00022840"/>
    </source>
</evidence>
<evidence type="ECO:0000256" key="10">
    <source>
        <dbReference type="ARBA" id="ARBA00023235"/>
    </source>
</evidence>
<dbReference type="GO" id="GO:0006270">
    <property type="term" value="P:DNA replication initiation"/>
    <property type="evidence" value="ECO:0007669"/>
    <property type="project" value="TreeGrafter"/>
</dbReference>